<reference evidence="1 2" key="1">
    <citation type="submission" date="2016-06" db="EMBL/GenBank/DDBJ databases">
        <authorList>
            <person name="Kjaerup R.B."/>
            <person name="Dalgaard T.S."/>
            <person name="Juul-Madsen H.R."/>
        </authorList>
    </citation>
    <scope>NUCLEOTIDE SEQUENCE [LARGE SCALE GENOMIC DNA]</scope>
    <source>
        <strain evidence="1">3</strain>
    </source>
</reference>
<dbReference type="STRING" id="1860102.ACCAA_200063"/>
<dbReference type="Proteomes" id="UP000199169">
    <property type="component" value="Unassembled WGS sequence"/>
</dbReference>
<gene>
    <name evidence="1" type="ORF">ACCAA_200063</name>
</gene>
<evidence type="ECO:0000313" key="2">
    <source>
        <dbReference type="Proteomes" id="UP000199169"/>
    </source>
</evidence>
<organism evidence="1 2">
    <name type="scientific">Candidatus Accumulibacter aalborgensis</name>
    <dbReference type="NCBI Taxonomy" id="1860102"/>
    <lineage>
        <taxon>Bacteria</taxon>
        <taxon>Pseudomonadati</taxon>
        <taxon>Pseudomonadota</taxon>
        <taxon>Betaproteobacteria</taxon>
        <taxon>Candidatus Accumulibacter</taxon>
    </lineage>
</organism>
<protein>
    <submittedName>
        <fullName evidence="1">Uncharacterized protein</fullName>
    </submittedName>
</protein>
<evidence type="ECO:0000313" key="1">
    <source>
        <dbReference type="EMBL" id="SBT05296.1"/>
    </source>
</evidence>
<proteinExistence type="predicted"/>
<sequence length="72" mass="7846">MPLMRNGSTLVIRADGIAEINANGLTGNPDTTLGRVSPSTPYSYRMRGTFTQVSGKAPRIELRPCEATFFKN</sequence>
<keyword evidence="2" id="KW-1185">Reference proteome</keyword>
<dbReference type="EMBL" id="FLQX01000095">
    <property type="protein sequence ID" value="SBT05296.1"/>
    <property type="molecule type" value="Genomic_DNA"/>
</dbReference>
<name>A0A1A8XKU0_9PROT</name>
<dbReference type="AlphaFoldDB" id="A0A1A8XKU0"/>
<accession>A0A1A8XKU0</accession>